<dbReference type="Gene3D" id="2.40.340.10">
    <property type="entry name" value="MoeA, C-terminal, domain IV"/>
    <property type="match status" value="1"/>
</dbReference>
<accession>A0A7G9YQJ0</accession>
<dbReference type="SMART" id="SM00852">
    <property type="entry name" value="MoCF_biosynth"/>
    <property type="match status" value="1"/>
</dbReference>
<dbReference type="PROSITE" id="PS01079">
    <property type="entry name" value="MOCF_BIOSYNTHESIS_2"/>
    <property type="match status" value="1"/>
</dbReference>
<dbReference type="InterPro" id="IPR036688">
    <property type="entry name" value="MoeA_C_domain_IV_sf"/>
</dbReference>
<evidence type="ECO:0000256" key="1">
    <source>
        <dbReference type="ARBA" id="ARBA00005046"/>
    </source>
</evidence>
<dbReference type="Gene3D" id="3.90.105.10">
    <property type="entry name" value="Molybdopterin biosynthesis moea protein, domain 2"/>
    <property type="match status" value="1"/>
</dbReference>
<dbReference type="InterPro" id="IPR005110">
    <property type="entry name" value="MoeA_linker/N"/>
</dbReference>
<evidence type="ECO:0000256" key="2">
    <source>
        <dbReference type="ARBA" id="ARBA00023150"/>
    </source>
</evidence>
<protein>
    <recommendedName>
        <fullName evidence="3">MoaB/Mog domain-containing protein</fullName>
    </recommendedName>
</protein>
<dbReference type="CDD" id="cd00887">
    <property type="entry name" value="MoeA"/>
    <property type="match status" value="1"/>
</dbReference>
<dbReference type="Pfam" id="PF03454">
    <property type="entry name" value="MoeA_C"/>
    <property type="match status" value="1"/>
</dbReference>
<dbReference type="SUPFAM" id="SSF53218">
    <property type="entry name" value="Molybdenum cofactor biosynthesis proteins"/>
    <property type="match status" value="1"/>
</dbReference>
<dbReference type="InterPro" id="IPR005111">
    <property type="entry name" value="MoeA_C_domain_IV"/>
</dbReference>
<dbReference type="NCBIfam" id="NF045515">
    <property type="entry name" value="Glp_gephyrin"/>
    <property type="match status" value="1"/>
</dbReference>
<dbReference type="SUPFAM" id="SSF63882">
    <property type="entry name" value="MoeA N-terminal region -like"/>
    <property type="match status" value="1"/>
</dbReference>
<dbReference type="Pfam" id="PF00994">
    <property type="entry name" value="MoCF_biosynth"/>
    <property type="match status" value="1"/>
</dbReference>
<dbReference type="Gene3D" id="3.40.980.10">
    <property type="entry name" value="MoaB/Mog-like domain"/>
    <property type="match status" value="1"/>
</dbReference>
<comment type="pathway">
    <text evidence="1">Cofactor biosynthesis; molybdopterin biosynthesis.</text>
</comment>
<gene>
    <name evidence="4" type="ORF">AHGKLJGF_00009</name>
</gene>
<evidence type="ECO:0000259" key="3">
    <source>
        <dbReference type="SMART" id="SM00852"/>
    </source>
</evidence>
<dbReference type="Pfam" id="PF03453">
    <property type="entry name" value="MoeA_N"/>
    <property type="match status" value="1"/>
</dbReference>
<sequence length="544" mass="58093">MLPNFSRGWEGWGFRMYIGVTYLFGSPLLHTMTNRKEFHELIPIGRAEELLRSIIRSSTEVVPLDLAYRRILAEDVFAPIDVPSFDRADMDGYAVHAADTYSAREEEPVQLVIAGRIPAGDVPSLTISEGTAAEISTGAMLPAGADAVVMVEYTKEGESSSSVSIYRAVHVYENVMRAGADIRGKTRVLPKGTLLGSREAGVLAAIGVSHVRVRSLRIGIISTGNELVPAGENLDPGQVYDVNAHTLSAAVRECGATPVAYGIVSDDEKKTVEVLEKAISECDLILTSGSTSAGSGDIMPRILEECGEVLAHGINIKPGKPMIIAKMEKPVIGLPGFPTSALSMFYYLVAPRIHDVLGYVAGVAARPQQAVLGSMIQSVGRHQLLPVALVRGMAYPVIKGSGAITALASADGFIEILPETEIMEAGETVEVTLFGDASANDLVFAGATFYEVNRIVEMLPFRVRMIHTGVAAGIDAVRNGIADIAGIPLSTDELPDMGGVSVIHEFLHGDEAYTLIALHDRIDSENVKAFLSAISDSFKAQSDF</sequence>
<dbReference type="GO" id="GO:0006777">
    <property type="term" value="P:Mo-molybdopterin cofactor biosynthetic process"/>
    <property type="evidence" value="ECO:0007669"/>
    <property type="project" value="UniProtKB-KW"/>
</dbReference>
<proteinExistence type="predicted"/>
<organism evidence="4">
    <name type="scientific">Candidatus Methanogaster sp. ANME-2c ERB4</name>
    <dbReference type="NCBI Taxonomy" id="2759911"/>
    <lineage>
        <taxon>Archaea</taxon>
        <taxon>Methanobacteriati</taxon>
        <taxon>Methanobacteriota</taxon>
        <taxon>Stenosarchaea group</taxon>
        <taxon>Methanomicrobia</taxon>
        <taxon>Methanosarcinales</taxon>
        <taxon>ANME-2 cluster</taxon>
        <taxon>Candidatus Methanogasteraceae</taxon>
        <taxon>Candidatus Methanogaster</taxon>
    </lineage>
</organism>
<dbReference type="Gene3D" id="2.170.190.11">
    <property type="entry name" value="Molybdopterin biosynthesis moea protein, domain 3"/>
    <property type="match status" value="1"/>
</dbReference>
<dbReference type="GO" id="GO:0005737">
    <property type="term" value="C:cytoplasm"/>
    <property type="evidence" value="ECO:0007669"/>
    <property type="project" value="TreeGrafter"/>
</dbReference>
<dbReference type="PANTHER" id="PTHR10192">
    <property type="entry name" value="MOLYBDOPTERIN BIOSYNTHESIS PROTEIN"/>
    <property type="match status" value="1"/>
</dbReference>
<dbReference type="InterPro" id="IPR001453">
    <property type="entry name" value="MoaB/Mog_dom"/>
</dbReference>
<name>A0A7G9YQJ0_9EURY</name>
<dbReference type="EMBL" id="MT631418">
    <property type="protein sequence ID" value="QNO50274.1"/>
    <property type="molecule type" value="Genomic_DNA"/>
</dbReference>
<dbReference type="FunFam" id="2.170.190.11:FF:000001">
    <property type="entry name" value="Molybdopterin molybdenumtransferase"/>
    <property type="match status" value="1"/>
</dbReference>
<dbReference type="InterPro" id="IPR036425">
    <property type="entry name" value="MoaB/Mog-like_dom_sf"/>
</dbReference>
<dbReference type="PANTHER" id="PTHR10192:SF5">
    <property type="entry name" value="GEPHYRIN"/>
    <property type="match status" value="1"/>
</dbReference>
<dbReference type="AlphaFoldDB" id="A0A7G9YQJ0"/>
<dbReference type="SUPFAM" id="SSF63867">
    <property type="entry name" value="MoeA C-terminal domain-like"/>
    <property type="match status" value="1"/>
</dbReference>
<dbReference type="InterPro" id="IPR038987">
    <property type="entry name" value="MoeA-like"/>
</dbReference>
<keyword evidence="2" id="KW-0501">Molybdenum cofactor biosynthesis</keyword>
<dbReference type="NCBIfam" id="TIGR00177">
    <property type="entry name" value="molyb_syn"/>
    <property type="match status" value="1"/>
</dbReference>
<evidence type="ECO:0000313" key="4">
    <source>
        <dbReference type="EMBL" id="QNO50274.1"/>
    </source>
</evidence>
<dbReference type="InterPro" id="IPR036135">
    <property type="entry name" value="MoeA_linker/N_sf"/>
</dbReference>
<feature type="domain" description="MoaB/Mog" evidence="3">
    <location>
        <begin position="219"/>
        <end position="355"/>
    </location>
</feature>
<dbReference type="UniPathway" id="UPA00344"/>
<dbReference type="InterPro" id="IPR008284">
    <property type="entry name" value="MoCF_biosynth_CS"/>
</dbReference>
<dbReference type="GO" id="GO:0061599">
    <property type="term" value="F:molybdopterin molybdotransferase activity"/>
    <property type="evidence" value="ECO:0007669"/>
    <property type="project" value="TreeGrafter"/>
</dbReference>
<reference evidence="4" key="1">
    <citation type="submission" date="2020-06" db="EMBL/GenBank/DDBJ databases">
        <title>Unique genomic features of the anaerobic methanotrophic archaea.</title>
        <authorList>
            <person name="Chadwick G.L."/>
            <person name="Skennerton C.T."/>
            <person name="Laso-Perez R."/>
            <person name="Leu A.O."/>
            <person name="Speth D.R."/>
            <person name="Yu H."/>
            <person name="Morgan-Lang C."/>
            <person name="Hatzenpichler R."/>
            <person name="Goudeau D."/>
            <person name="Malmstrom R."/>
            <person name="Brazelton W.J."/>
            <person name="Woyke T."/>
            <person name="Hallam S.J."/>
            <person name="Tyson G.W."/>
            <person name="Wegener G."/>
            <person name="Boetius A."/>
            <person name="Orphan V."/>
        </authorList>
    </citation>
    <scope>NUCLEOTIDE SEQUENCE</scope>
</reference>